<dbReference type="GO" id="GO:0008805">
    <property type="term" value="F:carbon-monoxide oxygenase activity"/>
    <property type="evidence" value="ECO:0007669"/>
    <property type="project" value="UniProtKB-EC"/>
</dbReference>
<dbReference type="InterPro" id="IPR051312">
    <property type="entry name" value="Diverse_Substr_Oxidored"/>
</dbReference>
<dbReference type="GO" id="GO:0071949">
    <property type="term" value="F:FAD binding"/>
    <property type="evidence" value="ECO:0007669"/>
    <property type="project" value="InterPro"/>
</dbReference>
<dbReference type="InterPro" id="IPR016166">
    <property type="entry name" value="FAD-bd_PCMH"/>
</dbReference>
<dbReference type="InterPro" id="IPR002346">
    <property type="entry name" value="Mopterin_DH_FAD-bd"/>
</dbReference>
<dbReference type="InterPro" id="IPR005107">
    <property type="entry name" value="CO_DH_flav_C"/>
</dbReference>
<dbReference type="InterPro" id="IPR016169">
    <property type="entry name" value="FAD-bd_PCMH_sub2"/>
</dbReference>
<dbReference type="EMBL" id="UOEC01000119">
    <property type="protein sequence ID" value="VAV94678.1"/>
    <property type="molecule type" value="Genomic_DNA"/>
</dbReference>
<proteinExistence type="predicted"/>
<evidence type="ECO:0000313" key="5">
    <source>
        <dbReference type="EMBL" id="VAV94678.1"/>
    </source>
</evidence>
<dbReference type="PANTHER" id="PTHR42659">
    <property type="entry name" value="XANTHINE DEHYDROGENASE SUBUNIT C-RELATED"/>
    <property type="match status" value="1"/>
</dbReference>
<feature type="domain" description="FAD-binding PCMH-type" evidence="4">
    <location>
        <begin position="1"/>
        <end position="169"/>
    </location>
</feature>
<protein>
    <submittedName>
        <fullName evidence="5">Aerobic carbon monoxide dehydrogenase (Quinone), medium chain</fullName>
        <ecNumber evidence="5">1.2.5.3</ecNumber>
    </submittedName>
</protein>
<dbReference type="Gene3D" id="3.30.465.10">
    <property type="match status" value="1"/>
</dbReference>
<name>A0A3B0S2Q3_9ZZZZ</name>
<evidence type="ECO:0000256" key="1">
    <source>
        <dbReference type="ARBA" id="ARBA00022630"/>
    </source>
</evidence>
<evidence type="ECO:0000259" key="4">
    <source>
        <dbReference type="PROSITE" id="PS51387"/>
    </source>
</evidence>
<dbReference type="Gene3D" id="3.30.390.50">
    <property type="entry name" value="CO dehydrogenase flavoprotein, C-terminal domain"/>
    <property type="match status" value="1"/>
</dbReference>
<accession>A0A3B0S2Q3</accession>
<dbReference type="Gene3D" id="3.30.43.10">
    <property type="entry name" value="Uridine Diphospho-n-acetylenolpyruvylglucosamine Reductase, domain 2"/>
    <property type="match status" value="1"/>
</dbReference>
<keyword evidence="1" id="KW-0285">Flavoprotein</keyword>
<dbReference type="SMART" id="SM01092">
    <property type="entry name" value="CO_deh_flav_C"/>
    <property type="match status" value="1"/>
</dbReference>
<sequence>MENFDYHRPAKLAEAEKIIGKQKEGVLMSGGMTLVPTMKQGLATPSDVVDLSGLGNSGIKVGKTKVTIKAGTTHAEVAKSSDLKKAIPALAGLAGEIGDPQVRHRGTLGGSVANNDPAADYPAALIALDATVITNKRKIAADKFFKGMFETALRRGEIVTAVDFPIPEKAGYAKFPNPASRYAIVGVFVANHGKTARVGVTGAGAGVFRQKAMEKALAKSFSAGAVEGIATSADDLNEDLHASAQYRAHLVGVMAKRALKAAK</sequence>
<evidence type="ECO:0000256" key="3">
    <source>
        <dbReference type="ARBA" id="ARBA00023002"/>
    </source>
</evidence>
<gene>
    <name evidence="5" type="ORF">MNBD_ALPHA08-114</name>
</gene>
<keyword evidence="2" id="KW-0274">FAD</keyword>
<dbReference type="Pfam" id="PF00941">
    <property type="entry name" value="FAD_binding_5"/>
    <property type="match status" value="1"/>
</dbReference>
<organism evidence="5">
    <name type="scientific">hydrothermal vent metagenome</name>
    <dbReference type="NCBI Taxonomy" id="652676"/>
    <lineage>
        <taxon>unclassified sequences</taxon>
        <taxon>metagenomes</taxon>
        <taxon>ecological metagenomes</taxon>
    </lineage>
</organism>
<reference evidence="5" key="1">
    <citation type="submission" date="2018-06" db="EMBL/GenBank/DDBJ databases">
        <authorList>
            <person name="Zhirakovskaya E."/>
        </authorList>
    </citation>
    <scope>NUCLEOTIDE SEQUENCE</scope>
</reference>
<dbReference type="Pfam" id="PF03450">
    <property type="entry name" value="CO_deh_flav_C"/>
    <property type="match status" value="1"/>
</dbReference>
<keyword evidence="3 5" id="KW-0560">Oxidoreductase</keyword>
<dbReference type="EC" id="1.2.5.3" evidence="5"/>
<dbReference type="SUPFAM" id="SSF55447">
    <property type="entry name" value="CO dehydrogenase flavoprotein C-terminal domain-like"/>
    <property type="match status" value="1"/>
</dbReference>
<dbReference type="InterPro" id="IPR016167">
    <property type="entry name" value="FAD-bd_PCMH_sub1"/>
</dbReference>
<dbReference type="PROSITE" id="PS51387">
    <property type="entry name" value="FAD_PCMH"/>
    <property type="match status" value="1"/>
</dbReference>
<dbReference type="PANTHER" id="PTHR42659:SF2">
    <property type="entry name" value="XANTHINE DEHYDROGENASE SUBUNIT C-RELATED"/>
    <property type="match status" value="1"/>
</dbReference>
<evidence type="ECO:0000256" key="2">
    <source>
        <dbReference type="ARBA" id="ARBA00022827"/>
    </source>
</evidence>
<dbReference type="SUPFAM" id="SSF56176">
    <property type="entry name" value="FAD-binding/transporter-associated domain-like"/>
    <property type="match status" value="1"/>
</dbReference>
<dbReference type="AlphaFoldDB" id="A0A3B0S2Q3"/>
<dbReference type="InterPro" id="IPR036318">
    <property type="entry name" value="FAD-bd_PCMH-like_sf"/>
</dbReference>
<dbReference type="InterPro" id="IPR036683">
    <property type="entry name" value="CO_DH_flav_C_dom_sf"/>
</dbReference>